<evidence type="ECO:0000313" key="3">
    <source>
        <dbReference type="Proteomes" id="UP000006258"/>
    </source>
</evidence>
<dbReference type="Proteomes" id="UP000006258">
    <property type="component" value="Unassembled WGS sequence"/>
</dbReference>
<dbReference type="EMBL" id="ACHA02000001">
    <property type="protein sequence ID" value="EFK60142.1"/>
    <property type="molecule type" value="Genomic_DNA"/>
</dbReference>
<accession>D7VGG7</accession>
<evidence type="ECO:0000259" key="1">
    <source>
        <dbReference type="Pfam" id="PF01935"/>
    </source>
</evidence>
<keyword evidence="3" id="KW-1185">Reference proteome</keyword>
<dbReference type="STRING" id="525373.HMPREF0766_10086"/>
<dbReference type="eggNOG" id="COG0433">
    <property type="taxonomic scope" value="Bacteria"/>
</dbReference>
<proteinExistence type="predicted"/>
<protein>
    <recommendedName>
        <fullName evidence="1">Helicase HerA central domain-containing protein</fullName>
    </recommendedName>
</protein>
<dbReference type="RefSeq" id="WP_003002030.1">
    <property type="nucleotide sequence ID" value="NZ_GL379778.1"/>
</dbReference>
<dbReference type="InterPro" id="IPR008571">
    <property type="entry name" value="HerA-like"/>
</dbReference>
<dbReference type="InterPro" id="IPR002789">
    <property type="entry name" value="HerA_central"/>
</dbReference>
<reference evidence="2" key="1">
    <citation type="submission" date="2010-07" db="EMBL/GenBank/DDBJ databases">
        <authorList>
            <person name="Muzny D."/>
            <person name="Qin X."/>
            <person name="Buhay C."/>
            <person name="Dugan-Rocha S."/>
            <person name="Ding Y."/>
            <person name="Chen G."/>
            <person name="Hawes A."/>
            <person name="Holder M."/>
            <person name="Jhangiani S."/>
            <person name="Johnson A."/>
            <person name="Khan Z."/>
            <person name="Li Z."/>
            <person name="Liu W."/>
            <person name="Liu X."/>
            <person name="Perez L."/>
            <person name="Shen H."/>
            <person name="Wang Q."/>
            <person name="Watt J."/>
            <person name="Xi L."/>
            <person name="Xin Y."/>
            <person name="Zhou J."/>
            <person name="Deng J."/>
            <person name="Jiang H."/>
            <person name="Liu Y."/>
            <person name="Qu J."/>
            <person name="Song X.-Z."/>
            <person name="Zhang L."/>
            <person name="Villasana D."/>
            <person name="Johnson A."/>
            <person name="Liu J."/>
            <person name="Liyanage D."/>
            <person name="Lorensuhewa L."/>
            <person name="Robinson T."/>
            <person name="Song A."/>
            <person name="Song B.-B."/>
            <person name="Dinh H."/>
            <person name="Thornton R."/>
            <person name="Coyle M."/>
            <person name="Francisco L."/>
            <person name="Jackson L."/>
            <person name="Javaid M."/>
            <person name="Korchina V."/>
            <person name="Kovar C."/>
            <person name="Mata R."/>
            <person name="Mathew T."/>
            <person name="Ngo R."/>
            <person name="Nguyen L."/>
            <person name="Nguyen N."/>
            <person name="Okwuonu G."/>
            <person name="Ongeri F."/>
            <person name="Pham C."/>
            <person name="Simmons D."/>
            <person name="Wilczek-Boney K."/>
            <person name="Hale W."/>
            <person name="Jakkamsetti A."/>
            <person name="Pham P."/>
            <person name="Ruth R."/>
            <person name="San Lucas F."/>
            <person name="Warren J."/>
            <person name="Zhang J."/>
            <person name="Zhao Z."/>
            <person name="Zhou C."/>
            <person name="Zhu D."/>
            <person name="Lee S."/>
            <person name="Bess C."/>
            <person name="Blankenburg K."/>
            <person name="Forbes L."/>
            <person name="Fu Q."/>
            <person name="Gubbala S."/>
            <person name="Hirani K."/>
            <person name="Jayaseelan J.C."/>
            <person name="Lara F."/>
            <person name="Munidasa M."/>
            <person name="Palculict T."/>
            <person name="Patil S."/>
            <person name="Pu L.-L."/>
            <person name="Saada N."/>
            <person name="Tang L."/>
            <person name="Weissenberger G."/>
            <person name="Zhu Y."/>
            <person name="Hemphill L."/>
            <person name="Shang Y."/>
            <person name="Youmans B."/>
            <person name="Ayvaz T."/>
            <person name="Ross M."/>
            <person name="Santibanez J."/>
            <person name="Aqrawi P."/>
            <person name="Gross S."/>
            <person name="Joshi V."/>
            <person name="Fowler G."/>
            <person name="Nazareth L."/>
            <person name="Reid J."/>
            <person name="Worley K."/>
            <person name="Petrosino J."/>
            <person name="Highlander S."/>
            <person name="Gibbs R."/>
        </authorList>
    </citation>
    <scope>NUCLEOTIDE SEQUENCE [LARGE SCALE GENOMIC DNA]</scope>
    <source>
        <strain evidence="2">ATCC 33861</strain>
    </source>
</reference>
<sequence length="710" mass="79527">MMKLFPEDKIVGIFKGFSDGGLEFHADIVLKYDNIFQNIPMHGQFLVVALEGDNEAVLGRITSVAALGKLAGTAGEDYAIRAISEGREVSEDLREGYLKYKVDIRVLGVIRVNGKKIDFAPSHRRLPHVGSRVAFLSDEVLKEVAGHNIVDEADEPAPAFGYLAYGEFVYNGSKSDTQAVLESWMVPKSPEVITKFKIEQLVSRRSFVFARAGFGKSNLVKLLFSNLYKKPPVITKKQGKQSPVGTIIFDPDGEYFWPDDSGRPGLCDVPHLEDKVVVFTNRESTSPFYQSFVAGTIRLDIRRLRPAEIISIALPPERQSQQNVQKLKGLNAANWRKLIDLVHVHGNTTPIEDLREIILGDRTNDRQDAEIFAIRSNITTIIRLIHDPSSQMLDKLFDSLRNGKLCVVDISQMRGANGLILSGIILQQIFEHNQTEFTKAEPDSIPTIAVIEEAQSVLGNSGGADSPYIAWVKEGRKFGLGTVLITQQPGSISDEILSQGDNWFIFHLLSAVDLGALRKANAHFSNDLLSSLLNEPIPGNGIFWSSSGGKPYPISVRVLSFEKLFKVKDIEYNKPSGHTFSIILQKKFDKKLEEVRKEVGTVEIKIDDEKGYNPDESQEDVTEMFIRSALKKIGADNDFLKKLKENKVHWMLLQLRILEGLPDTIENRGDLAYQCVGRFLNENIGINKWTTERRVRKDDPSKTTAYIIMK</sequence>
<dbReference type="GeneID" id="95430453"/>
<feature type="domain" description="Helicase HerA central" evidence="1">
    <location>
        <begin position="188"/>
        <end position="428"/>
    </location>
</feature>
<gene>
    <name evidence="2" type="ORF">HMPREF0766_10086</name>
</gene>
<dbReference type="PANTHER" id="PTHR42957">
    <property type="entry name" value="HELICASE MJ1565-RELATED"/>
    <property type="match status" value="1"/>
</dbReference>
<evidence type="ECO:0000313" key="2">
    <source>
        <dbReference type="EMBL" id="EFK60142.1"/>
    </source>
</evidence>
<dbReference type="AlphaFoldDB" id="D7VGG7"/>
<dbReference type="Pfam" id="PF01935">
    <property type="entry name" value="DUF87"/>
    <property type="match status" value="1"/>
</dbReference>
<dbReference type="PANTHER" id="PTHR42957:SF1">
    <property type="entry name" value="HELICASE MJ1565-RELATED"/>
    <property type="match status" value="1"/>
</dbReference>
<dbReference type="Gene3D" id="3.40.50.300">
    <property type="entry name" value="P-loop containing nucleotide triphosphate hydrolases"/>
    <property type="match status" value="2"/>
</dbReference>
<dbReference type="HOGENOM" id="CLU_388784_0_0_10"/>
<organism evidence="2 3">
    <name type="scientific">Sphingobacterium spiritivorum ATCC 33861</name>
    <dbReference type="NCBI Taxonomy" id="525373"/>
    <lineage>
        <taxon>Bacteria</taxon>
        <taxon>Pseudomonadati</taxon>
        <taxon>Bacteroidota</taxon>
        <taxon>Sphingobacteriia</taxon>
        <taxon>Sphingobacteriales</taxon>
        <taxon>Sphingobacteriaceae</taxon>
        <taxon>Sphingobacterium</taxon>
    </lineage>
</organism>
<name>D7VGG7_SPHSI</name>
<dbReference type="SUPFAM" id="SSF52540">
    <property type="entry name" value="P-loop containing nucleoside triphosphate hydrolases"/>
    <property type="match status" value="1"/>
</dbReference>
<comment type="caution">
    <text evidence="2">The sequence shown here is derived from an EMBL/GenBank/DDBJ whole genome shotgun (WGS) entry which is preliminary data.</text>
</comment>
<dbReference type="InterPro" id="IPR027417">
    <property type="entry name" value="P-loop_NTPase"/>
</dbReference>